<comment type="caution">
    <text evidence="3">The sequence shown here is derived from an EMBL/GenBank/DDBJ whole genome shotgun (WGS) entry which is preliminary data.</text>
</comment>
<protein>
    <submittedName>
        <fullName evidence="3">Uncharacterized protein</fullName>
    </submittedName>
</protein>
<organism evidence="3 4">
    <name type="scientific">Desulfotomaculum copahuensis</name>
    <dbReference type="NCBI Taxonomy" id="1838280"/>
    <lineage>
        <taxon>Bacteria</taxon>
        <taxon>Bacillati</taxon>
        <taxon>Bacillota</taxon>
        <taxon>Clostridia</taxon>
        <taxon>Eubacteriales</taxon>
        <taxon>Desulfotomaculaceae</taxon>
        <taxon>Desulfotomaculum</taxon>
    </lineage>
</organism>
<keyword evidence="2" id="KW-0812">Transmembrane</keyword>
<dbReference type="Proteomes" id="UP000078532">
    <property type="component" value="Unassembled WGS sequence"/>
</dbReference>
<dbReference type="AlphaFoldDB" id="A0A1B7LDC6"/>
<feature type="transmembrane region" description="Helical" evidence="2">
    <location>
        <begin position="6"/>
        <end position="28"/>
    </location>
</feature>
<sequence>MLAFAGFLMFLGMVGAAVALIMLVLKVVFKRGWSSRRLRLVGALSVALFVVGLAMGWSPAEKGYEHGQHAARDEKEVKTIPASSPSLSVEHANNDQAVGQLPKPEKAAKETTTDKPSAKVQKERPPNVPELLQKDYKGIVQLLGRPTAEKTESADKKLIKYTLPGFELEITLFMDKPISMDITPLKEYKFQDSNGYSASDMPDDVIQLLYDLGFNKDSVIGNSATPTQRLFSYVDYGSPLREYEIRVNSEDWKAVSEGRASKVSWVYIKLIKTK</sequence>
<dbReference type="EMBL" id="LYVF01000168">
    <property type="protein sequence ID" value="OAT81108.1"/>
    <property type="molecule type" value="Genomic_DNA"/>
</dbReference>
<keyword evidence="2" id="KW-0472">Membrane</keyword>
<name>A0A1B7LDC6_9FIRM</name>
<feature type="compositionally biased region" description="Basic and acidic residues" evidence="1">
    <location>
        <begin position="65"/>
        <end position="78"/>
    </location>
</feature>
<accession>A0A1B7LDC6</accession>
<reference evidence="3 4" key="1">
    <citation type="submission" date="2016-04" db="EMBL/GenBank/DDBJ databases">
        <authorList>
            <person name="Evans L.H."/>
            <person name="Alamgir A."/>
            <person name="Owens N."/>
            <person name="Weber N.D."/>
            <person name="Virtaneva K."/>
            <person name="Barbian K."/>
            <person name="Babar A."/>
            <person name="Rosenke K."/>
        </authorList>
    </citation>
    <scope>NUCLEOTIDE SEQUENCE [LARGE SCALE GENOMIC DNA]</scope>
    <source>
        <strain evidence="3 4">LMa1</strain>
    </source>
</reference>
<feature type="region of interest" description="Disordered" evidence="1">
    <location>
        <begin position="65"/>
        <end position="130"/>
    </location>
</feature>
<dbReference type="STRING" id="1838280.A6M21_11905"/>
<feature type="transmembrane region" description="Helical" evidence="2">
    <location>
        <begin position="40"/>
        <end position="58"/>
    </location>
</feature>
<dbReference type="OrthoDB" id="9858563at2"/>
<evidence type="ECO:0000313" key="3">
    <source>
        <dbReference type="EMBL" id="OAT81108.1"/>
    </source>
</evidence>
<dbReference type="RefSeq" id="WP_066669135.1">
    <property type="nucleotide sequence ID" value="NZ_LYVF01000168.1"/>
</dbReference>
<gene>
    <name evidence="3" type="ORF">A6M21_11905</name>
</gene>
<keyword evidence="2" id="KW-1133">Transmembrane helix</keyword>
<feature type="compositionally biased region" description="Basic and acidic residues" evidence="1">
    <location>
        <begin position="103"/>
        <end position="125"/>
    </location>
</feature>
<evidence type="ECO:0000256" key="2">
    <source>
        <dbReference type="SAM" id="Phobius"/>
    </source>
</evidence>
<proteinExistence type="predicted"/>
<keyword evidence="4" id="KW-1185">Reference proteome</keyword>
<evidence type="ECO:0000313" key="4">
    <source>
        <dbReference type="Proteomes" id="UP000078532"/>
    </source>
</evidence>
<evidence type="ECO:0000256" key="1">
    <source>
        <dbReference type="SAM" id="MobiDB-lite"/>
    </source>
</evidence>